<gene>
    <name evidence="1" type="ORF">FOZ61_004589</name>
</gene>
<dbReference type="SUPFAM" id="SSF51735">
    <property type="entry name" value="NAD(P)-binding Rossmann-fold domains"/>
    <property type="match status" value="1"/>
</dbReference>
<dbReference type="Gene3D" id="3.40.50.720">
    <property type="entry name" value="NAD(P)-binding Rossmann-like Domain"/>
    <property type="match status" value="1"/>
</dbReference>
<dbReference type="InterPro" id="IPR036291">
    <property type="entry name" value="NAD(P)-bd_dom_sf"/>
</dbReference>
<name>A0A7J6MDR8_PEROL</name>
<dbReference type="EMBL" id="JABAHT010000026">
    <property type="protein sequence ID" value="KAF4669300.1"/>
    <property type="molecule type" value="Genomic_DNA"/>
</dbReference>
<evidence type="ECO:0000313" key="2">
    <source>
        <dbReference type="Proteomes" id="UP000570595"/>
    </source>
</evidence>
<accession>A0A7J6MDR8</accession>
<protein>
    <recommendedName>
        <fullName evidence="3">Leucoanthocyanidin reductase</fullName>
    </recommendedName>
</protein>
<sequence>MMSSLAYHEYTAIILGGTGRLGSHLVRSFLLSPLCSRLVSVGRPGHADRLNNFITDKMGAAGAKSKLKAIDIAEDLSDLPAAMKEHGTGAELAVSALGARGGRYGLASPADLLRLDVAENLSFAETAAQDLGASHITLMSHVGANYARWTKNENAEDEATPRNFKDAKGLLETLSDGSGNQTDPTEGTIAACTGRTLTSLAALFQHPSEGSRRHGQWALASGYQVETSEILKNLGTRVSIFKPSLITGEPCDQCDGPPTSSTSSVKERLIDTLYPIQAQFMRAQYREISADHLALAIRINHEMCVPSEGVLMEPLGYEECMRLIGKDEDI</sequence>
<dbReference type="Proteomes" id="UP000570595">
    <property type="component" value="Unassembled WGS sequence"/>
</dbReference>
<reference evidence="1 2" key="1">
    <citation type="submission" date="2020-04" db="EMBL/GenBank/DDBJ databases">
        <title>Perkinsus olseni comparative genomics.</title>
        <authorList>
            <person name="Bogema D.R."/>
        </authorList>
    </citation>
    <scope>NUCLEOTIDE SEQUENCE [LARGE SCALE GENOMIC DNA]</scope>
    <source>
        <strain evidence="1">ATCC PRA-179</strain>
    </source>
</reference>
<evidence type="ECO:0000313" key="1">
    <source>
        <dbReference type="EMBL" id="KAF4669300.1"/>
    </source>
</evidence>
<comment type="caution">
    <text evidence="1">The sequence shown here is derived from an EMBL/GenBank/DDBJ whole genome shotgun (WGS) entry which is preliminary data.</text>
</comment>
<organism evidence="1 2">
    <name type="scientific">Perkinsus olseni</name>
    <name type="common">Perkinsus atlanticus</name>
    <dbReference type="NCBI Taxonomy" id="32597"/>
    <lineage>
        <taxon>Eukaryota</taxon>
        <taxon>Sar</taxon>
        <taxon>Alveolata</taxon>
        <taxon>Perkinsozoa</taxon>
        <taxon>Perkinsea</taxon>
        <taxon>Perkinsida</taxon>
        <taxon>Perkinsidae</taxon>
        <taxon>Perkinsus</taxon>
    </lineage>
</organism>
<dbReference type="OrthoDB" id="436633at2759"/>
<proteinExistence type="predicted"/>
<dbReference type="AlphaFoldDB" id="A0A7J6MDR8"/>
<evidence type="ECO:0008006" key="3">
    <source>
        <dbReference type="Google" id="ProtNLM"/>
    </source>
</evidence>